<reference evidence="2" key="2">
    <citation type="journal article" date="2023" name="IMA Fungus">
        <title>Comparative genomic study of the Penicillium genus elucidates a diverse pangenome and 15 lateral gene transfer events.</title>
        <authorList>
            <person name="Petersen C."/>
            <person name="Sorensen T."/>
            <person name="Nielsen M.R."/>
            <person name="Sondergaard T.E."/>
            <person name="Sorensen J.L."/>
            <person name="Fitzpatrick D.A."/>
            <person name="Frisvad J.C."/>
            <person name="Nielsen K.L."/>
        </authorList>
    </citation>
    <scope>NUCLEOTIDE SEQUENCE</scope>
    <source>
        <strain evidence="2">IBT 26290</strain>
    </source>
</reference>
<reference evidence="2" key="1">
    <citation type="submission" date="2022-11" db="EMBL/GenBank/DDBJ databases">
        <authorList>
            <person name="Petersen C."/>
        </authorList>
    </citation>
    <scope>NUCLEOTIDE SEQUENCE</scope>
    <source>
        <strain evidence="2">IBT 26290</strain>
    </source>
</reference>
<dbReference type="Proteomes" id="UP001149163">
    <property type="component" value="Unassembled WGS sequence"/>
</dbReference>
<proteinExistence type="predicted"/>
<feature type="region of interest" description="Disordered" evidence="1">
    <location>
        <begin position="91"/>
        <end position="115"/>
    </location>
</feature>
<sequence length="142" mass="15052">MAHLNASAPSQGKPSRTVCYQNIDRFASAGGSELSSSGFGQPDSAQDAKPAIAVVCEAQEAPHAPLSGGIMVRVKLRLSVRASNTSKRTSWRTSSFLRFSGPERPNGSTGSKLQTPNGWGWECGQWVAQGASNRALEMTIES</sequence>
<dbReference type="EMBL" id="JAPQKN010000007">
    <property type="protein sequence ID" value="KAJ5153370.1"/>
    <property type="molecule type" value="Genomic_DNA"/>
</dbReference>
<accession>A0A9W9HRM4</accession>
<evidence type="ECO:0000313" key="3">
    <source>
        <dbReference type="Proteomes" id="UP001149163"/>
    </source>
</evidence>
<comment type="caution">
    <text evidence="2">The sequence shown here is derived from an EMBL/GenBank/DDBJ whole genome shotgun (WGS) entry which is preliminary data.</text>
</comment>
<keyword evidence="3" id="KW-1185">Reference proteome</keyword>
<dbReference type="AlphaFoldDB" id="A0A9W9HRM4"/>
<organism evidence="2 3">
    <name type="scientific">Penicillium canariense</name>
    <dbReference type="NCBI Taxonomy" id="189055"/>
    <lineage>
        <taxon>Eukaryota</taxon>
        <taxon>Fungi</taxon>
        <taxon>Dikarya</taxon>
        <taxon>Ascomycota</taxon>
        <taxon>Pezizomycotina</taxon>
        <taxon>Eurotiomycetes</taxon>
        <taxon>Eurotiomycetidae</taxon>
        <taxon>Eurotiales</taxon>
        <taxon>Aspergillaceae</taxon>
        <taxon>Penicillium</taxon>
    </lineage>
</organism>
<name>A0A9W9HRM4_9EURO</name>
<dbReference type="GeneID" id="81431148"/>
<feature type="compositionally biased region" description="Polar residues" evidence="1">
    <location>
        <begin position="106"/>
        <end position="115"/>
    </location>
</feature>
<evidence type="ECO:0000313" key="2">
    <source>
        <dbReference type="EMBL" id="KAJ5153370.1"/>
    </source>
</evidence>
<protein>
    <submittedName>
        <fullName evidence="2">Uncharacterized protein</fullName>
    </submittedName>
</protein>
<gene>
    <name evidence="2" type="ORF">N7482_009848</name>
</gene>
<dbReference type="RefSeq" id="XP_056539678.1">
    <property type="nucleotide sequence ID" value="XM_056691972.1"/>
</dbReference>
<evidence type="ECO:0000256" key="1">
    <source>
        <dbReference type="SAM" id="MobiDB-lite"/>
    </source>
</evidence>